<protein>
    <recommendedName>
        <fullName evidence="3">Reverse transcriptase domain-containing protein</fullName>
    </recommendedName>
</protein>
<name>A0A6L2LVK8_TANCI</name>
<evidence type="ECO:0000256" key="1">
    <source>
        <dbReference type="SAM" id="Coils"/>
    </source>
</evidence>
<reference evidence="2" key="1">
    <citation type="journal article" date="2019" name="Sci. Rep.">
        <title>Draft genome of Tanacetum cinerariifolium, the natural source of mosquito coil.</title>
        <authorList>
            <person name="Yamashiro T."/>
            <person name="Shiraishi A."/>
            <person name="Satake H."/>
            <person name="Nakayama K."/>
        </authorList>
    </citation>
    <scope>NUCLEOTIDE SEQUENCE</scope>
</reference>
<keyword evidence="1" id="KW-0175">Coiled coil</keyword>
<accession>A0A6L2LVK8</accession>
<gene>
    <name evidence="2" type="ORF">Tci_036995</name>
</gene>
<evidence type="ECO:0008006" key="3">
    <source>
        <dbReference type="Google" id="ProtNLM"/>
    </source>
</evidence>
<proteinExistence type="predicted"/>
<organism evidence="2">
    <name type="scientific">Tanacetum cinerariifolium</name>
    <name type="common">Dalmatian daisy</name>
    <name type="synonym">Chrysanthemum cinerariifolium</name>
    <dbReference type="NCBI Taxonomy" id="118510"/>
    <lineage>
        <taxon>Eukaryota</taxon>
        <taxon>Viridiplantae</taxon>
        <taxon>Streptophyta</taxon>
        <taxon>Embryophyta</taxon>
        <taxon>Tracheophyta</taxon>
        <taxon>Spermatophyta</taxon>
        <taxon>Magnoliopsida</taxon>
        <taxon>eudicotyledons</taxon>
        <taxon>Gunneridae</taxon>
        <taxon>Pentapetalae</taxon>
        <taxon>asterids</taxon>
        <taxon>campanulids</taxon>
        <taxon>Asterales</taxon>
        <taxon>Asteraceae</taxon>
        <taxon>Asteroideae</taxon>
        <taxon>Anthemideae</taxon>
        <taxon>Anthemidinae</taxon>
        <taxon>Tanacetum</taxon>
    </lineage>
</organism>
<feature type="coiled-coil region" evidence="1">
    <location>
        <begin position="257"/>
        <end position="298"/>
    </location>
</feature>
<comment type="caution">
    <text evidence="2">The sequence shown here is derived from an EMBL/GenBank/DDBJ whole genome shotgun (WGS) entry which is preliminary data.</text>
</comment>
<dbReference type="AlphaFoldDB" id="A0A6L2LVK8"/>
<evidence type="ECO:0000313" key="2">
    <source>
        <dbReference type="EMBL" id="GEU65017.1"/>
    </source>
</evidence>
<dbReference type="EMBL" id="BKCJ010005120">
    <property type="protein sequence ID" value="GEU65017.1"/>
    <property type="molecule type" value="Genomic_DNA"/>
</dbReference>
<sequence>MYHPSKSRMWDVEDAPKVKDCVGEGGLRSWEWCGGGGVEGSGGKVSGGKTSCDNCIYGDGKPITCNECVGMLRGGFCLPCNLKAENSFICYPNAYSFNDTSNNSNYLPQPQYENYLCNLLGNNSHDGYDCQQQFPFVYKKEPSYNKNYDDNYYPHVSPSFPCCDNCGESHEIFQCQPMDQNIDFSGSDQIQTQQYLEVHPSSQEISDEVFHAKGDLMKSIQTFLEEFNCIPFEEKETILLQAWFNFFAIMHDQPENLNELFQKLLEYLKELAEYKESLENSSKEIAEQKQNMEDTILELVEIFRQKELLCVHDNADDLIESSLNSKLLSINSQRLDNKEQEVKNVVEQPTERGNHSIESLQNFRVIHKSSISLNNTSPIYAVAPILSTKELKYSPSMGDDDDFEDIEYVEASLSDPEIVSVEEENFVYQEEEEIDLKDISQIQDVVLREKLLSINRLIANIESLNDNPTPDLVLNSSVSFPISEEFDNSLSDNFLSEFETFYDHTKETRSGNTTHADNSLPEDPLLEEADLFLSDNSIPPGTENFADDSEGDIRLLKALLIDDSIPFPNNELSDDEASDFDNPLVPLPPPEPLDFDFALDAGDEISVVMNVSDELECIDAKVEFDNDDYSSFMFVKVFSFLLSAESKDTIFDPGFTPHRLKFLVFGYLSRSKRSSHPLIKISLGKSISFDQYCLALFAAFMLRLVSIGDNVSFLVWGKISSDMI</sequence>